<feature type="signal peptide" evidence="9">
    <location>
        <begin position="1"/>
        <end position="22"/>
    </location>
</feature>
<dbReference type="EMBL" id="SIDB01000010">
    <property type="protein sequence ID" value="KAI3427109.1"/>
    <property type="molecule type" value="Genomic_DNA"/>
</dbReference>
<evidence type="ECO:0000256" key="7">
    <source>
        <dbReference type="ARBA" id="ARBA00022801"/>
    </source>
</evidence>
<reference evidence="11" key="2">
    <citation type="submission" date="2020-11" db="EMBL/GenBank/DDBJ databases">
        <authorList>
            <person name="Cecchin M."/>
            <person name="Marcolungo L."/>
            <person name="Rossato M."/>
            <person name="Girolomoni L."/>
            <person name="Cosentino E."/>
            <person name="Cuine S."/>
            <person name="Li-Beisson Y."/>
            <person name="Delledonne M."/>
            <person name="Ballottari M."/>
        </authorList>
    </citation>
    <scope>NUCLEOTIDE SEQUENCE</scope>
    <source>
        <strain evidence="11">211/11P</strain>
        <tissue evidence="11">Whole cell</tissue>
    </source>
</reference>
<dbReference type="EC" id="3.2.1.78" evidence="4"/>
<dbReference type="InterPro" id="IPR017853">
    <property type="entry name" value="GH"/>
</dbReference>
<feature type="domain" description="Glycoside hydrolase family 5" evidence="10">
    <location>
        <begin position="22"/>
        <end position="370"/>
    </location>
</feature>
<evidence type="ECO:0000256" key="9">
    <source>
        <dbReference type="SAM" id="SignalP"/>
    </source>
</evidence>
<evidence type="ECO:0000256" key="4">
    <source>
        <dbReference type="ARBA" id="ARBA00012706"/>
    </source>
</evidence>
<protein>
    <recommendedName>
        <fullName evidence="4">mannan endo-1,4-beta-mannosidase</fullName>
        <ecNumber evidence="4">3.2.1.78</ecNumber>
    </recommendedName>
</protein>
<evidence type="ECO:0000256" key="5">
    <source>
        <dbReference type="ARBA" id="ARBA00022525"/>
    </source>
</evidence>
<proteinExistence type="inferred from homology"/>
<dbReference type="SUPFAM" id="SSF51445">
    <property type="entry name" value="(Trans)glycosidases"/>
    <property type="match status" value="1"/>
</dbReference>
<dbReference type="GO" id="GO:0005576">
    <property type="term" value="C:extracellular region"/>
    <property type="evidence" value="ECO:0007669"/>
    <property type="project" value="UniProtKB-SubCell"/>
</dbReference>
<comment type="catalytic activity">
    <reaction evidence="1">
        <text>Random hydrolysis of (1-&gt;4)-beta-D-mannosidic linkages in mannans, galactomannans and glucomannans.</text>
        <dbReference type="EC" id="3.2.1.78"/>
    </reaction>
</comment>
<keyword evidence="6 9" id="KW-0732">Signal</keyword>
<evidence type="ECO:0000313" key="12">
    <source>
        <dbReference type="Proteomes" id="UP001055712"/>
    </source>
</evidence>
<evidence type="ECO:0000256" key="1">
    <source>
        <dbReference type="ARBA" id="ARBA00001678"/>
    </source>
</evidence>
<evidence type="ECO:0000256" key="2">
    <source>
        <dbReference type="ARBA" id="ARBA00004613"/>
    </source>
</evidence>
<organism evidence="11 12">
    <name type="scientific">Chlorella vulgaris</name>
    <name type="common">Green alga</name>
    <dbReference type="NCBI Taxonomy" id="3077"/>
    <lineage>
        <taxon>Eukaryota</taxon>
        <taxon>Viridiplantae</taxon>
        <taxon>Chlorophyta</taxon>
        <taxon>core chlorophytes</taxon>
        <taxon>Trebouxiophyceae</taxon>
        <taxon>Chlorellales</taxon>
        <taxon>Chlorellaceae</taxon>
        <taxon>Chlorella clade</taxon>
        <taxon>Chlorella</taxon>
    </lineage>
</organism>
<keyword evidence="7" id="KW-0378">Hydrolase</keyword>
<dbReference type="Gene3D" id="3.20.20.80">
    <property type="entry name" value="Glycosidases"/>
    <property type="match status" value="1"/>
</dbReference>
<accession>A0A9D4TJI9</accession>
<evidence type="ECO:0000259" key="10">
    <source>
        <dbReference type="Pfam" id="PF26410"/>
    </source>
</evidence>
<evidence type="ECO:0000313" key="11">
    <source>
        <dbReference type="EMBL" id="KAI3427109.1"/>
    </source>
</evidence>
<reference evidence="11" key="1">
    <citation type="journal article" date="2019" name="Plant J.">
        <title>Chlorella vulgaris genome assembly and annotation reveals the molecular basis for metabolic acclimation to high light conditions.</title>
        <authorList>
            <person name="Cecchin M."/>
            <person name="Marcolungo L."/>
            <person name="Rossato M."/>
            <person name="Girolomoni L."/>
            <person name="Cosentino E."/>
            <person name="Cuine S."/>
            <person name="Li-Beisson Y."/>
            <person name="Delledonne M."/>
            <person name="Ballottari M."/>
        </authorList>
    </citation>
    <scope>NUCLEOTIDE SEQUENCE</scope>
    <source>
        <strain evidence="11">211/11P</strain>
    </source>
</reference>
<dbReference type="AlphaFoldDB" id="A0A9D4TJI9"/>
<dbReference type="PANTHER" id="PTHR31451">
    <property type="match status" value="1"/>
</dbReference>
<evidence type="ECO:0000256" key="3">
    <source>
        <dbReference type="ARBA" id="ARBA00005641"/>
    </source>
</evidence>
<dbReference type="InterPro" id="IPR045053">
    <property type="entry name" value="MAN-like"/>
</dbReference>
<keyword evidence="12" id="KW-1185">Reference proteome</keyword>
<comment type="subcellular location">
    <subcellularLocation>
        <location evidence="2">Secreted</location>
    </subcellularLocation>
</comment>
<comment type="caution">
    <text evidence="11">The sequence shown here is derived from an EMBL/GenBank/DDBJ whole genome shotgun (WGS) entry which is preliminary data.</text>
</comment>
<name>A0A9D4TJI9_CHLVU</name>
<evidence type="ECO:0000256" key="8">
    <source>
        <dbReference type="ARBA" id="ARBA00023295"/>
    </source>
</evidence>
<comment type="similarity">
    <text evidence="3">Belongs to the glycosyl hydrolase 5 (cellulase A) family.</text>
</comment>
<dbReference type="Proteomes" id="UP001055712">
    <property type="component" value="Unassembled WGS sequence"/>
</dbReference>
<feature type="chain" id="PRO_5039460054" description="mannan endo-1,4-beta-mannosidase" evidence="9">
    <location>
        <begin position="23"/>
        <end position="437"/>
    </location>
</feature>
<keyword evidence="5" id="KW-0964">Secreted</keyword>
<sequence length="437" mass="47818">MPRFQVLLALACAALLLQQASAFIRVFNTSFADENCREFAWVGANTWRMLEAQSGLVGVEINGMNPVTNLLDQAAALNITVLRAFASGTRPELPLQTAPGVYNEVALKALDQMLADAASRGLRILLILARNWGGPDSRIQYASWNGLQGPDDFYASPAARQDYKDNVAFLVSHVNTVNGRVYRDDPTIFGWDLMNEPRFFFNGTSDPCAQDPKKCADTLQSWIEEMSTYLKSQDPNHLVTVGEEGFFGSDSPQADSNPQPSSNWAEATAQDFVANHQIPTIDFAGIHIWPDNWGVDTQFIQAWIQAHMDATRGMGKPLIIEEFGKNVSSQDPATIAKERNPTFETVLAALNSSLESGDVLKAAQYWMWDPALVDSSSPGWANISQDQVFPSTSTMTDIIAPTARGALQYNTPVAGCTPQATSAPAGRKLLRVPLPPY</sequence>
<dbReference type="GO" id="GO:0016985">
    <property type="term" value="F:mannan endo-1,4-beta-mannosidase activity"/>
    <property type="evidence" value="ECO:0007669"/>
    <property type="project" value="UniProtKB-EC"/>
</dbReference>
<dbReference type="Pfam" id="PF26410">
    <property type="entry name" value="GH5_mannosidase"/>
    <property type="match status" value="1"/>
</dbReference>
<dbReference type="InterPro" id="IPR001547">
    <property type="entry name" value="Glyco_hydro_5"/>
</dbReference>
<dbReference type="PANTHER" id="PTHR31451:SF39">
    <property type="entry name" value="MANNAN ENDO-1,4-BETA-MANNOSIDASE 1"/>
    <property type="match status" value="1"/>
</dbReference>
<keyword evidence="8" id="KW-0326">Glycosidase</keyword>
<evidence type="ECO:0000256" key="6">
    <source>
        <dbReference type="ARBA" id="ARBA00022729"/>
    </source>
</evidence>
<dbReference type="OrthoDB" id="566658at2759"/>
<gene>
    <name evidence="11" type="ORF">D9Q98_007047</name>
</gene>
<dbReference type="GO" id="GO:0000272">
    <property type="term" value="P:polysaccharide catabolic process"/>
    <property type="evidence" value="ECO:0007669"/>
    <property type="project" value="InterPro"/>
</dbReference>